<evidence type="ECO:0000259" key="6">
    <source>
        <dbReference type="Pfam" id="PF03151"/>
    </source>
</evidence>
<evidence type="ECO:0000256" key="1">
    <source>
        <dbReference type="ARBA" id="ARBA00004141"/>
    </source>
</evidence>
<feature type="transmembrane region" description="Helical" evidence="5">
    <location>
        <begin position="223"/>
        <end position="243"/>
    </location>
</feature>
<reference evidence="8" key="1">
    <citation type="submission" date="2017-11" db="EMBL/GenBank/DDBJ databases">
        <title>The sensing device of the deep-sea amphipod.</title>
        <authorList>
            <person name="Kobayashi H."/>
            <person name="Nagahama T."/>
            <person name="Arai W."/>
            <person name="Sasagawa Y."/>
            <person name="Umeda M."/>
            <person name="Hayashi T."/>
            <person name="Nikaido I."/>
            <person name="Watanabe H."/>
            <person name="Oguri K."/>
            <person name="Kitazato H."/>
            <person name="Fujioka K."/>
            <person name="Kido Y."/>
            <person name="Takami H."/>
        </authorList>
    </citation>
    <scope>NUCLEOTIDE SEQUENCE</scope>
    <source>
        <tissue evidence="8">Whole body</tissue>
    </source>
</reference>
<dbReference type="Pfam" id="PF03151">
    <property type="entry name" value="TPT"/>
    <property type="match status" value="1"/>
</dbReference>
<dbReference type="PANTHER" id="PTHR11132">
    <property type="entry name" value="SOLUTE CARRIER FAMILY 35"/>
    <property type="match status" value="1"/>
</dbReference>
<evidence type="ECO:0000313" key="8">
    <source>
        <dbReference type="EMBL" id="LAC21573.1"/>
    </source>
</evidence>
<feature type="transmembrane region" description="Helical" evidence="5">
    <location>
        <begin position="277"/>
        <end position="298"/>
    </location>
</feature>
<dbReference type="InterPro" id="IPR050186">
    <property type="entry name" value="TPT_transporter"/>
</dbReference>
<keyword evidence="3 5" id="KW-1133">Transmembrane helix</keyword>
<evidence type="ECO:0000256" key="4">
    <source>
        <dbReference type="ARBA" id="ARBA00023136"/>
    </source>
</evidence>
<dbReference type="InterPro" id="IPR004853">
    <property type="entry name" value="Sugar_P_trans_dom"/>
</dbReference>
<name>A0A2P2HXD9_9CRUS</name>
<sequence length="319" mass="35280">MDNTSTGYKKVLTAVFYGVCSFLIVVINKSVLTTYSFPSFQVVAFGQMVATVVVLYFCRMLGVVEFPELSSDVLTKIWPLPLIYIGNQVFGLGGTKRLSLPMFTVLRRFSILMTMIGERIVLGVKPPWSISITVYAMIGGSIIAAANDLAFDAVGYVFVLANDVFTAANGVYTKQKLDSKELGKYGLLYYNALFMMPFLFAAICFDGDLVKAYYYPRWAEPLFMIQFAMTCVMGFILTYSVMLCTQYNSALTTTIIGCLKNIIITYVGMIIGGDYIFSFYNFVGLNISVVGSVVYSIITFRVQKVKKPPLPVAAPVATT</sequence>
<keyword evidence="2 5" id="KW-0812">Transmembrane</keyword>
<feature type="transmembrane region" description="Helical" evidence="5">
    <location>
        <begin position="153"/>
        <end position="173"/>
    </location>
</feature>
<evidence type="ECO:0000313" key="7">
    <source>
        <dbReference type="EMBL" id="LAB66256.1"/>
    </source>
</evidence>
<feature type="transmembrane region" description="Helical" evidence="5">
    <location>
        <begin position="127"/>
        <end position="147"/>
    </location>
</feature>
<dbReference type="GO" id="GO:0016020">
    <property type="term" value="C:membrane"/>
    <property type="evidence" value="ECO:0007669"/>
    <property type="project" value="UniProtKB-SubCell"/>
</dbReference>
<organism evidence="7">
    <name type="scientific">Hirondellea gigas</name>
    <dbReference type="NCBI Taxonomy" id="1518452"/>
    <lineage>
        <taxon>Eukaryota</taxon>
        <taxon>Metazoa</taxon>
        <taxon>Ecdysozoa</taxon>
        <taxon>Arthropoda</taxon>
        <taxon>Crustacea</taxon>
        <taxon>Multicrustacea</taxon>
        <taxon>Malacostraca</taxon>
        <taxon>Eumalacostraca</taxon>
        <taxon>Peracarida</taxon>
        <taxon>Amphipoda</taxon>
        <taxon>Amphilochidea</taxon>
        <taxon>Lysianassida</taxon>
        <taxon>Lysianassidira</taxon>
        <taxon>Lysianassoidea</taxon>
        <taxon>Lysianassidae</taxon>
        <taxon>Hirondellea</taxon>
    </lineage>
</organism>
<dbReference type="AlphaFoldDB" id="A0A2P2HXD9"/>
<feature type="transmembrane region" description="Helical" evidence="5">
    <location>
        <begin position="250"/>
        <end position="271"/>
    </location>
</feature>
<feature type="transmembrane region" description="Helical" evidence="5">
    <location>
        <begin position="43"/>
        <end position="62"/>
    </location>
</feature>
<feature type="transmembrane region" description="Helical" evidence="5">
    <location>
        <begin position="12"/>
        <end position="31"/>
    </location>
</feature>
<comment type="subcellular location">
    <subcellularLocation>
        <location evidence="1">Membrane</location>
        <topology evidence="1">Multi-pass membrane protein</topology>
    </subcellularLocation>
</comment>
<protein>
    <submittedName>
        <fullName evidence="7 8">UDP-N-acetylglucosamine/UDP-glucose/GDP-mannose transporter-like</fullName>
    </submittedName>
</protein>
<feature type="transmembrane region" description="Helical" evidence="5">
    <location>
        <begin position="185"/>
        <end position="203"/>
    </location>
</feature>
<evidence type="ECO:0000256" key="3">
    <source>
        <dbReference type="ARBA" id="ARBA00022989"/>
    </source>
</evidence>
<feature type="domain" description="Sugar phosphate transporter" evidence="6">
    <location>
        <begin position="14"/>
        <end position="296"/>
    </location>
</feature>
<reference evidence="7" key="2">
    <citation type="journal article" date="2018" name="Biosci. Biotechnol. Biochem.">
        <title>Polysaccharide hydrolase of the hadal zone amphipods Hirondellea gigas.</title>
        <authorList>
            <person name="Kobayashi H."/>
            <person name="Nagahama T."/>
            <person name="Arai W."/>
            <person name="Sasagawa Y."/>
            <person name="Umeda M."/>
            <person name="Hayashi T."/>
            <person name="Nikaido I."/>
            <person name="Watanabe H."/>
            <person name="Oguri K."/>
            <person name="Kitazato H."/>
            <person name="Fujioka K."/>
            <person name="Kido Y."/>
            <person name="Takami H."/>
        </authorList>
    </citation>
    <scope>NUCLEOTIDE SEQUENCE</scope>
    <source>
        <tissue evidence="7">Whole body</tissue>
    </source>
</reference>
<keyword evidence="4 5" id="KW-0472">Membrane</keyword>
<evidence type="ECO:0000256" key="2">
    <source>
        <dbReference type="ARBA" id="ARBA00022692"/>
    </source>
</evidence>
<accession>A0A2P2HXD9</accession>
<feature type="transmembrane region" description="Helical" evidence="5">
    <location>
        <begin position="82"/>
        <end position="106"/>
    </location>
</feature>
<evidence type="ECO:0000256" key="5">
    <source>
        <dbReference type="SAM" id="Phobius"/>
    </source>
</evidence>
<dbReference type="EMBL" id="IACF01000487">
    <property type="protein sequence ID" value="LAB66256.1"/>
    <property type="molecule type" value="mRNA"/>
</dbReference>
<dbReference type="EMBL" id="IACT01002286">
    <property type="protein sequence ID" value="LAC21573.1"/>
    <property type="molecule type" value="mRNA"/>
</dbReference>
<proteinExistence type="evidence at transcript level"/>